<evidence type="ECO:0000313" key="4">
    <source>
        <dbReference type="Proteomes" id="UP001341840"/>
    </source>
</evidence>
<sequence>MYNMVLVSSSSPSVVFRVKRCQPELVAPATPTPQEIKLLSDIDDQEALRFLVPNIYIYRHNPSMEGKDPVKVIRDALSRTLVFYYPFAGRLREGHGRKLMVDCTAEGVLFVEADADVTLDQLGEALETPFPFSEELLYNVPGSDRIVGCPLLLIQV</sequence>
<evidence type="ECO:0000256" key="2">
    <source>
        <dbReference type="ARBA" id="ARBA00022679"/>
    </source>
</evidence>
<comment type="caution">
    <text evidence="3">The sequence shown here is derived from an EMBL/GenBank/DDBJ whole genome shotgun (WGS) entry which is preliminary data.</text>
</comment>
<reference evidence="3 4" key="1">
    <citation type="journal article" date="2023" name="Plants (Basel)">
        <title>Bridging the Gap: Combining Genomics and Transcriptomics Approaches to Understand Stylosanthes scabra, an Orphan Legume from the Brazilian Caatinga.</title>
        <authorList>
            <person name="Ferreira-Neto J.R.C."/>
            <person name="da Silva M.D."/>
            <person name="Binneck E."/>
            <person name="de Melo N.F."/>
            <person name="da Silva R.H."/>
            <person name="de Melo A.L.T.M."/>
            <person name="Pandolfi V."/>
            <person name="Bustamante F.O."/>
            <person name="Brasileiro-Vidal A.C."/>
            <person name="Benko-Iseppon A.M."/>
        </authorList>
    </citation>
    <scope>NUCLEOTIDE SEQUENCE [LARGE SCALE GENOMIC DNA]</scope>
    <source>
        <tissue evidence="3">Leaves</tissue>
    </source>
</reference>
<dbReference type="Pfam" id="PF02458">
    <property type="entry name" value="Transferase"/>
    <property type="match status" value="1"/>
</dbReference>
<evidence type="ECO:0000256" key="1">
    <source>
        <dbReference type="ARBA" id="ARBA00009861"/>
    </source>
</evidence>
<keyword evidence="4" id="KW-1185">Reference proteome</keyword>
<dbReference type="InterPro" id="IPR050898">
    <property type="entry name" value="Plant_acyltransferase"/>
</dbReference>
<evidence type="ECO:0008006" key="5">
    <source>
        <dbReference type="Google" id="ProtNLM"/>
    </source>
</evidence>
<keyword evidence="2" id="KW-0808">Transferase</keyword>
<proteinExistence type="inferred from homology"/>
<dbReference type="Proteomes" id="UP001341840">
    <property type="component" value="Unassembled WGS sequence"/>
</dbReference>
<dbReference type="InterPro" id="IPR023213">
    <property type="entry name" value="CAT-like_dom_sf"/>
</dbReference>
<feature type="non-terminal residue" evidence="3">
    <location>
        <position position="156"/>
    </location>
</feature>
<dbReference type="PANTHER" id="PTHR31147">
    <property type="entry name" value="ACYL TRANSFERASE 4"/>
    <property type="match status" value="1"/>
</dbReference>
<evidence type="ECO:0000313" key="3">
    <source>
        <dbReference type="EMBL" id="MED6176218.1"/>
    </source>
</evidence>
<organism evidence="3 4">
    <name type="scientific">Stylosanthes scabra</name>
    <dbReference type="NCBI Taxonomy" id="79078"/>
    <lineage>
        <taxon>Eukaryota</taxon>
        <taxon>Viridiplantae</taxon>
        <taxon>Streptophyta</taxon>
        <taxon>Embryophyta</taxon>
        <taxon>Tracheophyta</taxon>
        <taxon>Spermatophyta</taxon>
        <taxon>Magnoliopsida</taxon>
        <taxon>eudicotyledons</taxon>
        <taxon>Gunneridae</taxon>
        <taxon>Pentapetalae</taxon>
        <taxon>rosids</taxon>
        <taxon>fabids</taxon>
        <taxon>Fabales</taxon>
        <taxon>Fabaceae</taxon>
        <taxon>Papilionoideae</taxon>
        <taxon>50 kb inversion clade</taxon>
        <taxon>dalbergioids sensu lato</taxon>
        <taxon>Dalbergieae</taxon>
        <taxon>Pterocarpus clade</taxon>
        <taxon>Stylosanthes</taxon>
    </lineage>
</organism>
<dbReference type="Gene3D" id="3.30.559.10">
    <property type="entry name" value="Chloramphenicol acetyltransferase-like domain"/>
    <property type="match status" value="1"/>
</dbReference>
<protein>
    <recommendedName>
        <fullName evidence="5">Benzyl alcohol O-benzoyltransferase</fullName>
    </recommendedName>
</protein>
<accession>A0ABU6VU71</accession>
<gene>
    <name evidence="3" type="ORF">PIB30_085965</name>
</gene>
<comment type="similarity">
    <text evidence="1">Belongs to the plant acyltransferase family.</text>
</comment>
<name>A0ABU6VU71_9FABA</name>
<dbReference type="PANTHER" id="PTHR31147:SF66">
    <property type="entry name" value="OS05G0315700 PROTEIN"/>
    <property type="match status" value="1"/>
</dbReference>
<dbReference type="EMBL" id="JASCZI010152488">
    <property type="protein sequence ID" value="MED6176218.1"/>
    <property type="molecule type" value="Genomic_DNA"/>
</dbReference>